<proteinExistence type="predicted"/>
<dbReference type="InterPro" id="IPR036965">
    <property type="entry name" value="Terpene_synth_N_sf"/>
</dbReference>
<dbReference type="GO" id="GO:0046246">
    <property type="term" value="P:terpene biosynthetic process"/>
    <property type="evidence" value="ECO:0000318"/>
    <property type="project" value="GO_Central"/>
</dbReference>
<keyword evidence="2" id="KW-0460">Magnesium</keyword>
<dbReference type="GO" id="GO:0010333">
    <property type="term" value="F:terpene synthase activity"/>
    <property type="evidence" value="ECO:0000318"/>
    <property type="project" value="GO_Central"/>
</dbReference>
<accession>A0A804JX66</accession>
<dbReference type="EnsemblPlants" id="Ma07_t18570.1">
    <property type="protein sequence ID" value="Ma07_p18570.1"/>
    <property type="gene ID" value="Ma07_g18570"/>
</dbReference>
<dbReference type="Gene3D" id="1.50.10.130">
    <property type="entry name" value="Terpene synthase, N-terminal domain"/>
    <property type="match status" value="1"/>
</dbReference>
<evidence type="ECO:0000313" key="7">
    <source>
        <dbReference type="Proteomes" id="UP000012960"/>
    </source>
</evidence>
<dbReference type="AlphaFoldDB" id="A0A804JX66"/>
<dbReference type="Gene3D" id="1.10.600.10">
    <property type="entry name" value="Farnesyl Diphosphate Synthase"/>
    <property type="match status" value="1"/>
</dbReference>
<dbReference type="InterPro" id="IPR008949">
    <property type="entry name" value="Isoprenoid_synthase_dom_sf"/>
</dbReference>
<evidence type="ECO:0008006" key="8">
    <source>
        <dbReference type="Google" id="ProtNLM"/>
    </source>
</evidence>
<sequence>MLVDIFIWISSWYFDEEPILIHKERKDYSALTVLIHFLFQKKNKTVSVAIRLQRQQGYHVTPDVFNKFKVEEGNLVSTLKDDPKGLLSLYNAAYLRIHEETILDEAISFTRDQLASMLSDLTPPLATQVRLFLESPLCRRMKRVLARNFISIYQECATRNDALLELAKLDFNLLQCLHRDEIKSISIWWNDLFLSKNLSFARDRVVECYYWMLTVYFEPHYSRARVITTKVLAMTSILDDIYDLYSTAHWRRVNYTLKQFKEQQAVHQLPEYMKGYFLKLIHTFEEFKNLLAPSEKYHLFYLKEAMKGLSRSYLEENKWAFKHYVPNLEEHMQISLISSAYPLLVCASFVGRGEVVTCTCD</sequence>
<evidence type="ECO:0000256" key="2">
    <source>
        <dbReference type="ARBA" id="ARBA00022842"/>
    </source>
</evidence>
<reference evidence="6" key="1">
    <citation type="submission" date="2021-05" db="UniProtKB">
        <authorList>
            <consortium name="EnsemblPlants"/>
        </authorList>
    </citation>
    <scope>IDENTIFICATION</scope>
    <source>
        <strain evidence="6">subsp. malaccensis</strain>
    </source>
</reference>
<dbReference type="InterPro" id="IPR001906">
    <property type="entry name" value="Terpene_synth_N"/>
</dbReference>
<keyword evidence="1" id="KW-0479">Metal-binding</keyword>
<evidence type="ECO:0000259" key="5">
    <source>
        <dbReference type="Pfam" id="PF03936"/>
    </source>
</evidence>
<dbReference type="OMA" id="YLKEMAC"/>
<keyword evidence="3" id="KW-0456">Lyase</keyword>
<dbReference type="PANTHER" id="PTHR31225:SF93">
    <property type="entry name" value="ALPHA-HUMULENE_(-)-(E)-BETA-CARYOPHYLLENE SYNTHASE"/>
    <property type="match status" value="1"/>
</dbReference>
<name>A0A804JX66_MUSAM</name>
<dbReference type="SUPFAM" id="SSF48239">
    <property type="entry name" value="Terpenoid cyclases/Protein prenyltransferases"/>
    <property type="match status" value="1"/>
</dbReference>
<dbReference type="InterPro" id="IPR005630">
    <property type="entry name" value="Terpene_synthase_metal-bd"/>
</dbReference>
<dbReference type="InterPro" id="IPR050148">
    <property type="entry name" value="Terpene_synthase-like"/>
</dbReference>
<keyword evidence="7" id="KW-1185">Reference proteome</keyword>
<evidence type="ECO:0000259" key="4">
    <source>
        <dbReference type="Pfam" id="PF01397"/>
    </source>
</evidence>
<dbReference type="PANTHER" id="PTHR31225">
    <property type="entry name" value="OS04G0344100 PROTEIN-RELATED"/>
    <property type="match status" value="1"/>
</dbReference>
<dbReference type="GO" id="GO:0000287">
    <property type="term" value="F:magnesium ion binding"/>
    <property type="evidence" value="ECO:0007669"/>
    <property type="project" value="InterPro"/>
</dbReference>
<feature type="domain" description="Terpene synthase N-terminal" evidence="4">
    <location>
        <begin position="43"/>
        <end position="130"/>
    </location>
</feature>
<dbReference type="Gramene" id="Ma07_t18570.1">
    <property type="protein sequence ID" value="Ma07_p18570.1"/>
    <property type="gene ID" value="Ma07_g18570"/>
</dbReference>
<dbReference type="Proteomes" id="UP000012960">
    <property type="component" value="Unplaced"/>
</dbReference>
<organism evidence="6 7">
    <name type="scientific">Musa acuminata subsp. malaccensis</name>
    <name type="common">Wild banana</name>
    <name type="synonym">Musa malaccensis</name>
    <dbReference type="NCBI Taxonomy" id="214687"/>
    <lineage>
        <taxon>Eukaryota</taxon>
        <taxon>Viridiplantae</taxon>
        <taxon>Streptophyta</taxon>
        <taxon>Embryophyta</taxon>
        <taxon>Tracheophyta</taxon>
        <taxon>Spermatophyta</taxon>
        <taxon>Magnoliopsida</taxon>
        <taxon>Liliopsida</taxon>
        <taxon>Zingiberales</taxon>
        <taxon>Musaceae</taxon>
        <taxon>Musa</taxon>
    </lineage>
</organism>
<dbReference type="InterPro" id="IPR008930">
    <property type="entry name" value="Terpenoid_cyclase/PrenylTrfase"/>
</dbReference>
<evidence type="ECO:0000256" key="1">
    <source>
        <dbReference type="ARBA" id="ARBA00022723"/>
    </source>
</evidence>
<dbReference type="GO" id="GO:0016114">
    <property type="term" value="P:terpenoid biosynthetic process"/>
    <property type="evidence" value="ECO:0007669"/>
    <property type="project" value="InterPro"/>
</dbReference>
<dbReference type="InParanoid" id="A0A804JX66"/>
<dbReference type="SUPFAM" id="SSF48576">
    <property type="entry name" value="Terpenoid synthases"/>
    <property type="match status" value="1"/>
</dbReference>
<dbReference type="Pfam" id="PF03936">
    <property type="entry name" value="Terpene_synth_C"/>
    <property type="match status" value="1"/>
</dbReference>
<dbReference type="Pfam" id="PF01397">
    <property type="entry name" value="Terpene_synth"/>
    <property type="match status" value="1"/>
</dbReference>
<evidence type="ECO:0000313" key="6">
    <source>
        <dbReference type="EnsemblPlants" id="Ma07_p18570.1"/>
    </source>
</evidence>
<protein>
    <recommendedName>
        <fullName evidence="8">Terpene synthase</fullName>
    </recommendedName>
</protein>
<evidence type="ECO:0000256" key="3">
    <source>
        <dbReference type="ARBA" id="ARBA00023239"/>
    </source>
</evidence>
<feature type="domain" description="Terpene synthase metal-binding" evidence="5">
    <location>
        <begin position="191"/>
        <end position="356"/>
    </location>
</feature>